<dbReference type="InterPro" id="IPR020260">
    <property type="entry name" value="Uncharacterised_YueH"/>
</dbReference>
<dbReference type="OrthoDB" id="2390431at2"/>
<protein>
    <recommendedName>
        <fullName evidence="3">YueH-like protein</fullName>
    </recommendedName>
</protein>
<organism evidence="1 2">
    <name type="scientific">Robertmurraya siralis</name>
    <dbReference type="NCBI Taxonomy" id="77777"/>
    <lineage>
        <taxon>Bacteria</taxon>
        <taxon>Bacillati</taxon>
        <taxon>Bacillota</taxon>
        <taxon>Bacilli</taxon>
        <taxon>Bacillales</taxon>
        <taxon>Bacillaceae</taxon>
        <taxon>Robertmurraya</taxon>
    </lineage>
</organism>
<dbReference type="RefSeq" id="WP_095306379.1">
    <property type="nucleotide sequence ID" value="NZ_BORC01000001.1"/>
</dbReference>
<reference evidence="1" key="1">
    <citation type="submission" date="2021-03" db="EMBL/GenBank/DDBJ databases">
        <title>Antimicrobial resistance genes in bacteria isolated from Japanese honey, and their potential for conferring macrolide and lincosamide resistance in the American foulbrood pathogen Paenibacillus larvae.</title>
        <authorList>
            <person name="Okamoto M."/>
            <person name="Kumagai M."/>
            <person name="Kanamori H."/>
            <person name="Takamatsu D."/>
        </authorList>
    </citation>
    <scope>NUCLEOTIDE SEQUENCE</scope>
    <source>
        <strain evidence="1">J27TS8</strain>
    </source>
</reference>
<dbReference type="EMBL" id="BORC01000001">
    <property type="protein sequence ID" value="GIN60923.1"/>
    <property type="molecule type" value="Genomic_DNA"/>
</dbReference>
<keyword evidence="2" id="KW-1185">Reference proteome</keyword>
<dbReference type="Pfam" id="PF14166">
    <property type="entry name" value="YueH"/>
    <property type="match status" value="1"/>
</dbReference>
<comment type="caution">
    <text evidence="1">The sequence shown here is derived from an EMBL/GenBank/DDBJ whole genome shotgun (WGS) entry which is preliminary data.</text>
</comment>
<dbReference type="Proteomes" id="UP000682111">
    <property type="component" value="Unassembled WGS sequence"/>
</dbReference>
<dbReference type="AlphaFoldDB" id="A0A919WFN1"/>
<evidence type="ECO:0000313" key="1">
    <source>
        <dbReference type="EMBL" id="GIN60923.1"/>
    </source>
</evidence>
<accession>A0A919WFN1</accession>
<evidence type="ECO:0000313" key="2">
    <source>
        <dbReference type="Proteomes" id="UP000682111"/>
    </source>
</evidence>
<name>A0A919WFN1_9BACI</name>
<proteinExistence type="predicted"/>
<gene>
    <name evidence="1" type="ORF">J27TS8_09160</name>
</gene>
<sequence length="77" mass="9255">MKIRKNYVNGEAQKVYIYENKKEEYILVAIPEINWSISFTYDEDLVEEKIHSTLLQTVDVERANEISKKITQWTREM</sequence>
<evidence type="ECO:0008006" key="3">
    <source>
        <dbReference type="Google" id="ProtNLM"/>
    </source>
</evidence>